<dbReference type="Proteomes" id="UP001146120">
    <property type="component" value="Unassembled WGS sequence"/>
</dbReference>
<feature type="compositionally biased region" description="Basic and acidic residues" evidence="1">
    <location>
        <begin position="81"/>
        <end position="96"/>
    </location>
</feature>
<feature type="region of interest" description="Disordered" evidence="1">
    <location>
        <begin position="60"/>
        <end position="96"/>
    </location>
</feature>
<evidence type="ECO:0000256" key="1">
    <source>
        <dbReference type="SAM" id="MobiDB-lite"/>
    </source>
</evidence>
<accession>A0AAV2Z5R5</accession>
<name>A0AAV2Z5R5_9STRA</name>
<protein>
    <submittedName>
        <fullName evidence="2">Uncharacterized protein</fullName>
    </submittedName>
</protein>
<dbReference type="EMBL" id="DAKRPA010000048">
    <property type="protein sequence ID" value="DBA01434.1"/>
    <property type="molecule type" value="Genomic_DNA"/>
</dbReference>
<evidence type="ECO:0000313" key="3">
    <source>
        <dbReference type="Proteomes" id="UP001146120"/>
    </source>
</evidence>
<sequence>MTTPANDSAEYVTAELQRLESNHKELLLHKQTLEKQFVFKQEQLDQIRAAMRESKKLLQAFRSQRAQPTASSTEPEPMAVDGDKAGAVKAEKEVRP</sequence>
<dbReference type="AlphaFoldDB" id="A0AAV2Z5R5"/>
<reference evidence="2" key="2">
    <citation type="journal article" date="2023" name="Microbiol Resour">
        <title>Decontamination and Annotation of the Draft Genome Sequence of the Oomycete Lagenidium giganteum ARSEF 373.</title>
        <authorList>
            <person name="Morgan W.R."/>
            <person name="Tartar A."/>
        </authorList>
    </citation>
    <scope>NUCLEOTIDE SEQUENCE</scope>
    <source>
        <strain evidence="2">ARSEF 373</strain>
    </source>
</reference>
<feature type="compositionally biased region" description="Polar residues" evidence="1">
    <location>
        <begin position="61"/>
        <end position="74"/>
    </location>
</feature>
<evidence type="ECO:0000313" key="2">
    <source>
        <dbReference type="EMBL" id="DBA01434.1"/>
    </source>
</evidence>
<reference evidence="2" key="1">
    <citation type="submission" date="2022-11" db="EMBL/GenBank/DDBJ databases">
        <authorList>
            <person name="Morgan W.R."/>
            <person name="Tartar A."/>
        </authorList>
    </citation>
    <scope>NUCLEOTIDE SEQUENCE</scope>
    <source>
        <strain evidence="2">ARSEF 373</strain>
    </source>
</reference>
<comment type="caution">
    <text evidence="2">The sequence shown here is derived from an EMBL/GenBank/DDBJ whole genome shotgun (WGS) entry which is preliminary data.</text>
</comment>
<organism evidence="2 3">
    <name type="scientific">Lagenidium giganteum</name>
    <dbReference type="NCBI Taxonomy" id="4803"/>
    <lineage>
        <taxon>Eukaryota</taxon>
        <taxon>Sar</taxon>
        <taxon>Stramenopiles</taxon>
        <taxon>Oomycota</taxon>
        <taxon>Peronosporomycetes</taxon>
        <taxon>Pythiales</taxon>
        <taxon>Pythiaceae</taxon>
    </lineage>
</organism>
<proteinExistence type="predicted"/>
<gene>
    <name evidence="2" type="ORF">N0F65_007331</name>
</gene>
<keyword evidence="3" id="KW-1185">Reference proteome</keyword>